<keyword evidence="8" id="KW-0966">Cell projection</keyword>
<sequence length="1718" mass="198331">MSRVGDLGEKSTVNLGQSVHFGADSGSRKAVETNEAVQDEKMEEKEDVTEPTLVGSEIGEDVDEYETTDFISLPTYSQDSTFEEDPLELEYSYGYDCKRPNLCVVDPETLLWHTGNIIHIFNARQRRLTFRRSALGQDISCIVKSRATDEFAVAENGGERVSPMIIIYRWPDFKVCSVLRGGATTSYISVDFSSDGAKLVSQAEPNTSQTGATLTVWDIRQKTAITSFQNPDLTVSKAVFSSYDPDVFVTCGTGHIKFWRLQETFTGLKMESLPGKFGEVENNDVSAVCFLPEGRVVSNFCGGNLAIWKPDASLELSCSMKNFEPCHSDLVTFIQIYLRDNHVYTSSLDGKVRVWNYSYITSLYNDDQQESKHVDIEPSYERMITDKKGNFAAPVQLLPKDDRLFPYHFYVQDIKGGIWLLDLALKKNPDSWSRLYSCHAGPLCDMSPSPGDYYLATLGPEGDFRVYSHTDRMEIVTQKFEDACVSVLWFPFEADSTGSTLLIGFNSGMMMTVRVKLSNAEAENQTEQMSIIQICKPHSAAVTVLSINKSGTLLLSGSKDKTVFLHGYNKANRDKQVEIVPLGLITAPGIVTDIAWFPNKPYNRFLISCNTGEVVQIILDDKTRKIIKEAIEDKQRGTYVLNVPQIKTQAVIGGRDDDNKYFSRYMGHDLIWIEEKSTLQHHNYLYKIGGAPVAKLNISDGRTVQCMIELLGGRYMALGLDNGTIKIIKKGNKSCDFSDSWQVVMHGTRNSGITKLCLSYDHTILYSCGTDSAIFAYKVNVKSDREIRPRHVKRLTSLPKGITTFPVLDLSLEEERIRKKNEAKLDRHKQMVTHFKEMLITFLGSYYKLVEMNKSLPKCLRIPKTFFRLQTSEERELEKRRILANETKILAPLRARRRKLFERVHTIKKHFIDPIKTQKFYLFAVRKPNYLKSFPERRLFSKDPLGEVEDPEVKRQEERWQELFAGLDTTNTPKGPTEFERMMKKVVRKLAKEREMEINYDHGMGANKTEGHGQEQKEDVPDLITAAGTFLNEHGKFTQAEKTTFNRINANRLKRMKCAKEMERVQKLKTGFQNYYDKVDSLFKNLIKTDTKDKERVPLVSERLHHLLNLRQLIYLHKEKFNIELRALRKEKTALINYSYWAQVEYKYMIDDLKPYGLDLTGIELPKPLEVVWDLEYPDHLKFKPGPMPSDIKLRMKNYSKELKNIGKLIPLASLRNQAKKHGMQNHKLFELMKKRKERFWSSMITIRETLDKMITDFDSKFMPLILHRSSASLEINYLKAEYSSTLQEVDILYRYEILQTSASRYKFETLKMKHVFILRDNIRKKKLARFNEQMKECHRTIDDLNAKFMELVRDDKWAKHLNRTYKKKYKHPRKDGSAATTVSSDSSSSDDDDDYDDEMDDDLDDSDERSPMAGAGVAYIYDETIIPPGCDEEKFRHTFKLRNQRHVEENRIAEIKREKEVIVEEVRSIKKVIKICDGLLALFYSGTFRFQKMMKDEMNDIEYLITLHPSQIQIFDKKDPFKNVPPLEECKLIEQEEYIVKTKTLRQLKDAIDEVSAVVAKTQKCTKMQLKELHRLADKNSKRYKEISDLLASKFGWRIDVDVGQTHVLVSMIKRAIRRTAKELMEKEKREKSKEEKTVELRHKGELIKTKRERMRTLQTLYTIEAENNRIIADKLKRATNSSKGKMDLAKEKDLLLKKLEAVEEEEKKLAAAIKEV</sequence>
<keyword evidence="12" id="KW-1185">Reference proteome</keyword>
<comment type="subcellular location">
    <subcellularLocation>
        <location evidence="1">Cell projection</location>
        <location evidence="1">Cilium</location>
    </subcellularLocation>
    <subcellularLocation>
        <location evidence="2">Cytoplasm</location>
        <location evidence="2">Cytoskeleton</location>
    </subcellularLocation>
</comment>
<feature type="region of interest" description="Disordered" evidence="10">
    <location>
        <begin position="1"/>
        <end position="51"/>
    </location>
</feature>
<keyword evidence="6 9" id="KW-0175">Coiled coil</keyword>
<feature type="region of interest" description="Disordered" evidence="10">
    <location>
        <begin position="1369"/>
        <end position="1411"/>
    </location>
</feature>
<keyword evidence="7" id="KW-0206">Cytoskeleton</keyword>
<evidence type="ECO:0000256" key="7">
    <source>
        <dbReference type="ARBA" id="ARBA00023212"/>
    </source>
</evidence>
<dbReference type="GO" id="GO:0005929">
    <property type="term" value="C:cilium"/>
    <property type="evidence" value="ECO:0007669"/>
    <property type="project" value="UniProtKB-SubCell"/>
</dbReference>
<evidence type="ECO:0000256" key="9">
    <source>
        <dbReference type="SAM" id="Coils"/>
    </source>
</evidence>
<gene>
    <name evidence="11" type="ORF">GE061_008313</name>
</gene>
<feature type="compositionally biased region" description="Basic and acidic residues" evidence="10">
    <location>
        <begin position="26"/>
        <end position="44"/>
    </location>
</feature>
<feature type="compositionally biased region" description="Acidic residues" evidence="10">
    <location>
        <begin position="1389"/>
        <end position="1408"/>
    </location>
</feature>
<evidence type="ECO:0000256" key="3">
    <source>
        <dbReference type="ARBA" id="ARBA00022490"/>
    </source>
</evidence>
<dbReference type="Proteomes" id="UP000466442">
    <property type="component" value="Linkage Group LG16"/>
</dbReference>
<protein>
    <submittedName>
        <fullName evidence="11">Uncharacterized protein</fullName>
    </submittedName>
</protein>
<organism evidence="11 12">
    <name type="scientific">Apolygus lucorum</name>
    <name type="common">Small green plant bug</name>
    <name type="synonym">Lygocoris lucorum</name>
    <dbReference type="NCBI Taxonomy" id="248454"/>
    <lineage>
        <taxon>Eukaryota</taxon>
        <taxon>Metazoa</taxon>
        <taxon>Ecdysozoa</taxon>
        <taxon>Arthropoda</taxon>
        <taxon>Hexapoda</taxon>
        <taxon>Insecta</taxon>
        <taxon>Pterygota</taxon>
        <taxon>Neoptera</taxon>
        <taxon>Paraneoptera</taxon>
        <taxon>Hemiptera</taxon>
        <taxon>Heteroptera</taxon>
        <taxon>Panheteroptera</taxon>
        <taxon>Cimicomorpha</taxon>
        <taxon>Miridae</taxon>
        <taxon>Mirini</taxon>
        <taxon>Apolygus</taxon>
    </lineage>
</organism>
<dbReference type="OrthoDB" id="1935234at2759"/>
<dbReference type="PANTHER" id="PTHR14885:SF3">
    <property type="entry name" value="CILIA- AND FLAGELLA-ASSOCIATED PROTEIN 44"/>
    <property type="match status" value="1"/>
</dbReference>
<evidence type="ECO:0000256" key="8">
    <source>
        <dbReference type="ARBA" id="ARBA00023273"/>
    </source>
</evidence>
<evidence type="ECO:0000256" key="10">
    <source>
        <dbReference type="SAM" id="MobiDB-lite"/>
    </source>
</evidence>
<dbReference type="PROSITE" id="PS50082">
    <property type="entry name" value="WD_REPEATS_2"/>
    <property type="match status" value="1"/>
</dbReference>
<comment type="caution">
    <text evidence="11">The sequence shown here is derived from an EMBL/GenBank/DDBJ whole genome shotgun (WGS) entry which is preliminary data.</text>
</comment>
<evidence type="ECO:0000313" key="12">
    <source>
        <dbReference type="Proteomes" id="UP000466442"/>
    </source>
</evidence>
<keyword evidence="4" id="KW-0853">WD repeat</keyword>
<evidence type="ECO:0000256" key="1">
    <source>
        <dbReference type="ARBA" id="ARBA00004138"/>
    </source>
</evidence>
<proteinExistence type="predicted"/>
<dbReference type="GO" id="GO:0003341">
    <property type="term" value="P:cilium movement"/>
    <property type="evidence" value="ECO:0007669"/>
    <property type="project" value="UniProtKB-ARBA"/>
</dbReference>
<dbReference type="Pfam" id="PF00400">
    <property type="entry name" value="WD40"/>
    <property type="match status" value="2"/>
</dbReference>
<keyword evidence="5" id="KW-0677">Repeat</keyword>
<evidence type="ECO:0000256" key="5">
    <source>
        <dbReference type="ARBA" id="ARBA00022737"/>
    </source>
</evidence>
<name>A0A6A4IWA8_APOLU</name>
<feature type="coiled-coil region" evidence="9">
    <location>
        <begin position="1687"/>
        <end position="1717"/>
    </location>
</feature>
<evidence type="ECO:0000256" key="2">
    <source>
        <dbReference type="ARBA" id="ARBA00004245"/>
    </source>
</evidence>
<dbReference type="EMBL" id="WIXP02000016">
    <property type="protein sequence ID" value="KAF6198565.1"/>
    <property type="molecule type" value="Genomic_DNA"/>
</dbReference>
<dbReference type="Gene3D" id="2.130.10.10">
    <property type="entry name" value="YVTN repeat-like/Quinoprotein amine dehydrogenase"/>
    <property type="match status" value="2"/>
</dbReference>
<dbReference type="SUPFAM" id="SSF50998">
    <property type="entry name" value="Quinoprotein alcohol dehydrogenase-like"/>
    <property type="match status" value="1"/>
</dbReference>
<dbReference type="SMART" id="SM00320">
    <property type="entry name" value="WD40"/>
    <property type="match status" value="8"/>
</dbReference>
<keyword evidence="3" id="KW-0963">Cytoplasm</keyword>
<evidence type="ECO:0000256" key="6">
    <source>
        <dbReference type="ARBA" id="ARBA00023054"/>
    </source>
</evidence>
<dbReference type="InterPro" id="IPR011047">
    <property type="entry name" value="Quinoprotein_ADH-like_sf"/>
</dbReference>
<dbReference type="InterPro" id="IPR015943">
    <property type="entry name" value="WD40/YVTN_repeat-like_dom_sf"/>
</dbReference>
<dbReference type="InterPro" id="IPR001680">
    <property type="entry name" value="WD40_rpt"/>
</dbReference>
<dbReference type="PANTHER" id="PTHR14885">
    <property type="entry name" value="CILIA- AND FLAGELLA-ASSOCIATED PROTEIN 43-RELATED"/>
    <property type="match status" value="1"/>
</dbReference>
<dbReference type="GO" id="GO:0005856">
    <property type="term" value="C:cytoskeleton"/>
    <property type="evidence" value="ECO:0007669"/>
    <property type="project" value="UniProtKB-SubCell"/>
</dbReference>
<accession>A0A6A4IWA8</accession>
<evidence type="ECO:0000256" key="4">
    <source>
        <dbReference type="ARBA" id="ARBA00022574"/>
    </source>
</evidence>
<evidence type="ECO:0000313" key="11">
    <source>
        <dbReference type="EMBL" id="KAF6198565.1"/>
    </source>
</evidence>
<reference evidence="11" key="1">
    <citation type="journal article" date="2021" name="Mol. Ecol. Resour.">
        <title>Apolygus lucorum genome provides insights into omnivorousness and mesophyll feeding.</title>
        <authorList>
            <person name="Liu Y."/>
            <person name="Liu H."/>
            <person name="Wang H."/>
            <person name="Huang T."/>
            <person name="Liu B."/>
            <person name="Yang B."/>
            <person name="Yin L."/>
            <person name="Li B."/>
            <person name="Zhang Y."/>
            <person name="Zhang S."/>
            <person name="Jiang F."/>
            <person name="Zhang X."/>
            <person name="Ren Y."/>
            <person name="Wang B."/>
            <person name="Wang S."/>
            <person name="Lu Y."/>
            <person name="Wu K."/>
            <person name="Fan W."/>
            <person name="Wang G."/>
        </authorList>
    </citation>
    <scope>NUCLEOTIDE SEQUENCE</scope>
    <source>
        <strain evidence="11">12Hb</strain>
    </source>
</reference>